<dbReference type="EMBL" id="JAAXYH010000006">
    <property type="protein sequence ID" value="NMH65609.1"/>
    <property type="molecule type" value="Genomic_DNA"/>
</dbReference>
<accession>A0A972G1S3</accession>
<dbReference type="Proteomes" id="UP000737113">
    <property type="component" value="Unassembled WGS sequence"/>
</dbReference>
<evidence type="ECO:0000313" key="1">
    <source>
        <dbReference type="EMBL" id="NMH65609.1"/>
    </source>
</evidence>
<name>A0A972G1S3_9GAMM</name>
<dbReference type="Pfam" id="PF05962">
    <property type="entry name" value="HutD"/>
    <property type="match status" value="1"/>
</dbReference>
<gene>
    <name evidence="1" type="ORF">HC757_10535</name>
</gene>
<dbReference type="PANTHER" id="PTHR37943">
    <property type="entry name" value="PROTEIN VES"/>
    <property type="match status" value="1"/>
</dbReference>
<protein>
    <submittedName>
        <fullName evidence="1">HutD family protein</fullName>
    </submittedName>
</protein>
<sequence length="195" mass="21814">MDIIRFNQCQSTQWKNGGGTTTQLIIAPPGASLDNFDYRVSMARVNSDGPFSRFEAIDRQLLILEGEGLALEIEGKEDAATLLKLGPALTFTGELMIDSKLLAGPVLDFNVMTRRGHYRAKTEYLRLEKNVGINQECRSRRCLLMFLTQALCLTGEGIPVLELQTYDLLSYEAGETIRLQPQAAADIIRVWLDRC</sequence>
<organism evidence="1 2">
    <name type="scientific">Shewanella salipaludis</name>
    <dbReference type="NCBI Taxonomy" id="2723052"/>
    <lineage>
        <taxon>Bacteria</taxon>
        <taxon>Pseudomonadati</taxon>
        <taxon>Pseudomonadota</taxon>
        <taxon>Gammaproteobacteria</taxon>
        <taxon>Alteromonadales</taxon>
        <taxon>Shewanellaceae</taxon>
        <taxon>Shewanella</taxon>
    </lineage>
</organism>
<dbReference type="RefSeq" id="WP_169564313.1">
    <property type="nucleotide sequence ID" value="NZ_JAAXYH010000006.1"/>
</dbReference>
<dbReference type="Gene3D" id="2.60.120.10">
    <property type="entry name" value="Jelly Rolls"/>
    <property type="match status" value="1"/>
</dbReference>
<dbReference type="InterPro" id="IPR014710">
    <property type="entry name" value="RmlC-like_jellyroll"/>
</dbReference>
<dbReference type="AlphaFoldDB" id="A0A972G1S3"/>
<dbReference type="InterPro" id="IPR011051">
    <property type="entry name" value="RmlC_Cupin_sf"/>
</dbReference>
<comment type="caution">
    <text evidence="1">The sequence shown here is derived from an EMBL/GenBank/DDBJ whole genome shotgun (WGS) entry which is preliminary data.</text>
</comment>
<proteinExistence type="predicted"/>
<dbReference type="InterPro" id="IPR010282">
    <property type="entry name" value="Uncharacterised_HutD/Ves"/>
</dbReference>
<evidence type="ECO:0000313" key="2">
    <source>
        <dbReference type="Proteomes" id="UP000737113"/>
    </source>
</evidence>
<dbReference type="PANTHER" id="PTHR37943:SF1">
    <property type="entry name" value="PROTEIN VES"/>
    <property type="match status" value="1"/>
</dbReference>
<dbReference type="CDD" id="cd20293">
    <property type="entry name" value="cupin_HutD_N"/>
    <property type="match status" value="1"/>
</dbReference>
<keyword evidence="2" id="KW-1185">Reference proteome</keyword>
<reference evidence="1" key="1">
    <citation type="submission" date="2020-04" db="EMBL/GenBank/DDBJ databases">
        <title>Description of Shewanella salipaludis sp. nov., isolated from a salt marsh.</title>
        <authorList>
            <person name="Park S."/>
            <person name="Yoon J.-H."/>
        </authorList>
    </citation>
    <scope>NUCLEOTIDE SEQUENCE</scope>
    <source>
        <strain evidence="1">SHSM-M6</strain>
    </source>
</reference>
<dbReference type="SUPFAM" id="SSF51182">
    <property type="entry name" value="RmlC-like cupins"/>
    <property type="match status" value="1"/>
</dbReference>